<gene>
    <name evidence="2" type="ORF">FE263_18715</name>
</gene>
<comment type="caution">
    <text evidence="2">The sequence shown here is derived from an EMBL/GenBank/DDBJ whole genome shotgun (WGS) entry which is preliminary data.</text>
</comment>
<evidence type="ECO:0000259" key="1">
    <source>
        <dbReference type="Pfam" id="PF15919"/>
    </source>
</evidence>
<feature type="domain" description="HicB-like antitoxin of toxin-antitoxin system" evidence="1">
    <location>
        <begin position="4"/>
        <end position="120"/>
    </location>
</feature>
<dbReference type="CDD" id="cd22231">
    <property type="entry name" value="RHH_NikR_HicB-like"/>
    <property type="match status" value="1"/>
</dbReference>
<accession>A0A5R9J6F7</accession>
<dbReference type="RefSeq" id="WP_138327558.1">
    <property type="nucleotide sequence ID" value="NZ_VCDI01000008.1"/>
</dbReference>
<dbReference type="Pfam" id="PF15919">
    <property type="entry name" value="HicB_lk_antitox"/>
    <property type="match status" value="1"/>
</dbReference>
<dbReference type="InterPro" id="IPR031807">
    <property type="entry name" value="HicB-like"/>
</dbReference>
<evidence type="ECO:0000313" key="2">
    <source>
        <dbReference type="EMBL" id="TLU71201.1"/>
    </source>
</evidence>
<evidence type="ECO:0000313" key="3">
    <source>
        <dbReference type="Proteomes" id="UP000305654"/>
    </source>
</evidence>
<protein>
    <submittedName>
        <fullName evidence="2">CopG family transcriptional regulator</fullName>
    </submittedName>
</protein>
<reference evidence="2 3" key="1">
    <citation type="submission" date="2019-05" db="EMBL/GenBank/DDBJ databases">
        <authorList>
            <person name="Pankratov T."/>
            <person name="Grouzdev D."/>
        </authorList>
    </citation>
    <scope>NUCLEOTIDE SEQUENCE [LARGE SCALE GENOMIC DNA]</scope>
    <source>
        <strain evidence="2 3">KEBCLARHB70R</strain>
    </source>
</reference>
<proteinExistence type="predicted"/>
<sequence length="135" mass="14582">MTSYIALIRKEASSDYGVEFPDLPGCVTAGTDLDDARRMASEVLALHIQGMVEDGDEVPYPSTLETVMQDRENEGAVAILVEAPVRVSTAVRVNITLPKDLIAAIDRVSPNRSRFLADAARVALRERASDPALQG</sequence>
<dbReference type="Proteomes" id="UP000305654">
    <property type="component" value="Unassembled WGS sequence"/>
</dbReference>
<dbReference type="AlphaFoldDB" id="A0A5R9J6F7"/>
<dbReference type="InterPro" id="IPR035069">
    <property type="entry name" value="TTHA1013/TTHA0281-like"/>
</dbReference>
<dbReference type="SUPFAM" id="SSF143100">
    <property type="entry name" value="TTHA1013/TTHA0281-like"/>
    <property type="match status" value="1"/>
</dbReference>
<organism evidence="2 3">
    <name type="scientific">Lichenicoccus roseus</name>
    <dbReference type="NCBI Taxonomy" id="2683649"/>
    <lineage>
        <taxon>Bacteria</taxon>
        <taxon>Pseudomonadati</taxon>
        <taxon>Pseudomonadota</taxon>
        <taxon>Alphaproteobacteria</taxon>
        <taxon>Acetobacterales</taxon>
        <taxon>Acetobacteraceae</taxon>
        <taxon>Lichenicoccus</taxon>
    </lineage>
</organism>
<dbReference type="Gene3D" id="3.30.160.250">
    <property type="match status" value="1"/>
</dbReference>
<keyword evidence="3" id="KW-1185">Reference proteome</keyword>
<dbReference type="OrthoDB" id="9807959at2"/>
<dbReference type="EMBL" id="VCDI01000008">
    <property type="protein sequence ID" value="TLU71201.1"/>
    <property type="molecule type" value="Genomic_DNA"/>
</dbReference>
<name>A0A5R9J6F7_9PROT</name>